<reference evidence="3" key="1">
    <citation type="submission" date="2016-10" db="EMBL/GenBank/DDBJ databases">
        <authorList>
            <person name="Varghese N."/>
            <person name="Submissions S."/>
        </authorList>
    </citation>
    <scope>NUCLEOTIDE SEQUENCE [LARGE SCALE GENOMIC DNA]</scope>
    <source>
        <strain evidence="3">DSM 23256</strain>
    </source>
</reference>
<dbReference type="Gene3D" id="3.30.420.130">
    <property type="entry name" value="Dinitrogenase iron-molybdenum cofactor biosynthesis domain"/>
    <property type="match status" value="1"/>
</dbReference>
<dbReference type="CDD" id="cd00851">
    <property type="entry name" value="MTH1175"/>
    <property type="match status" value="1"/>
</dbReference>
<dbReference type="InterPro" id="IPR036105">
    <property type="entry name" value="DiNase_FeMo-co_biosyn_sf"/>
</dbReference>
<dbReference type="Pfam" id="PF02579">
    <property type="entry name" value="Nitro_FeMo-Co"/>
    <property type="match status" value="1"/>
</dbReference>
<evidence type="ECO:0000259" key="1">
    <source>
        <dbReference type="Pfam" id="PF02579"/>
    </source>
</evidence>
<dbReference type="InterPro" id="IPR033913">
    <property type="entry name" value="MTH1175_dom"/>
</dbReference>
<dbReference type="EMBL" id="FNBU01000029">
    <property type="protein sequence ID" value="SDF78410.1"/>
    <property type="molecule type" value="Genomic_DNA"/>
</dbReference>
<accession>A0A1G7NYY7</accession>
<dbReference type="Proteomes" id="UP000243333">
    <property type="component" value="Unassembled WGS sequence"/>
</dbReference>
<dbReference type="InterPro" id="IPR003731">
    <property type="entry name" value="Di-Nase_FeMo-co_biosynth"/>
</dbReference>
<dbReference type="PANTHER" id="PTHR42983:SF1">
    <property type="entry name" value="IRON-MOLYBDENUM PROTEIN"/>
    <property type="match status" value="1"/>
</dbReference>
<dbReference type="STRING" id="1123285.SAMN05660235_02746"/>
<evidence type="ECO:0000313" key="2">
    <source>
        <dbReference type="EMBL" id="SDF78410.1"/>
    </source>
</evidence>
<keyword evidence="3" id="KW-1185">Reference proteome</keyword>
<dbReference type="PANTHER" id="PTHR42983">
    <property type="entry name" value="DINITROGENASE IRON-MOLYBDENUM COFACTOR PROTEIN-RELATED"/>
    <property type="match status" value="1"/>
</dbReference>
<organism evidence="2 3">
    <name type="scientific">Sporolituus thermophilus DSM 23256</name>
    <dbReference type="NCBI Taxonomy" id="1123285"/>
    <lineage>
        <taxon>Bacteria</taxon>
        <taxon>Bacillati</taxon>
        <taxon>Bacillota</taxon>
        <taxon>Negativicutes</taxon>
        <taxon>Selenomonadales</taxon>
        <taxon>Sporomusaceae</taxon>
        <taxon>Sporolituus</taxon>
    </lineage>
</organism>
<dbReference type="SUPFAM" id="SSF53146">
    <property type="entry name" value="Nitrogenase accessory factor-like"/>
    <property type="match status" value="1"/>
</dbReference>
<dbReference type="RefSeq" id="WP_245690495.1">
    <property type="nucleotide sequence ID" value="NZ_FNBU01000029.1"/>
</dbReference>
<feature type="domain" description="Dinitrogenase iron-molybdenum cofactor biosynthesis" evidence="1">
    <location>
        <begin position="14"/>
        <end position="106"/>
    </location>
</feature>
<dbReference type="AlphaFoldDB" id="A0A1G7NYY7"/>
<evidence type="ECO:0000313" key="3">
    <source>
        <dbReference type="Proteomes" id="UP000243333"/>
    </source>
</evidence>
<sequence>MMKIAVTAHGQDQNATVDSRFGRANYFVVYDQIAGSWSYHDNTQNLETAHGAGIQAAQNLIKTGAQVLITGNVGPKAFKVLSTGGVKIYSVGNASSTVSEAIKLFNAGELPEIAAPNALEIKK</sequence>
<gene>
    <name evidence="2" type="ORF">SAMN05660235_02746</name>
</gene>
<protein>
    <submittedName>
        <fullName evidence="2">Predicted Fe-Mo cluster-binding protein, NifX family</fullName>
    </submittedName>
</protein>
<name>A0A1G7NYY7_9FIRM</name>
<proteinExistence type="predicted"/>